<dbReference type="Proteomes" id="UP000673975">
    <property type="component" value="Unassembled WGS sequence"/>
</dbReference>
<dbReference type="AlphaFoldDB" id="A0A8J7RI57"/>
<dbReference type="InterPro" id="IPR010982">
    <property type="entry name" value="Lambda_DNA-bd_dom_sf"/>
</dbReference>
<feature type="compositionally biased region" description="Acidic residues" evidence="1">
    <location>
        <begin position="290"/>
        <end position="299"/>
    </location>
</feature>
<dbReference type="EMBL" id="JAFIDN010000001">
    <property type="protein sequence ID" value="MBP3191055.1"/>
    <property type="molecule type" value="Genomic_DNA"/>
</dbReference>
<dbReference type="InterPro" id="IPR050400">
    <property type="entry name" value="Bact_Cytoskel_RodZ"/>
</dbReference>
<dbReference type="Pfam" id="PF13413">
    <property type="entry name" value="HTH_25"/>
    <property type="match status" value="1"/>
</dbReference>
<organism evidence="3 4">
    <name type="scientific">Natronogracilivirga saccharolytica</name>
    <dbReference type="NCBI Taxonomy" id="2812953"/>
    <lineage>
        <taxon>Bacteria</taxon>
        <taxon>Pseudomonadati</taxon>
        <taxon>Balneolota</taxon>
        <taxon>Balneolia</taxon>
        <taxon>Balneolales</taxon>
        <taxon>Cyclonatronaceae</taxon>
        <taxon>Natronogracilivirga</taxon>
    </lineage>
</organism>
<sequence>MSNISDDLVQIRKSKRLSRQDVYYKCRLPIETIEAIEDGSIFSGTTKNKTYLRSYFRTYAKAVGIADSDMINALDEHEIGTYNDGLYQIYVAGNSGGRDSEDKKKDTAEEDWGKPDKKADDKEPEQQAKGSADESDRNDTGSASEESSPQPADDRKKNEGLKKSQTITPESQEKTIDDVEWEDKSLKKPLSTSTMATESAAGASSSSDEKSAPPDLKNIDWASRVKTAVYKPQRNRLFWVIIAILLALAIAAGSIYWFWQPEEDPLTRAPAAEENAVTAENESGSHAGDTDDTGADPEESTAAAGSGTGDSPQVAEPSDQAEPPAPDEAPEPDGQVAPDDPGIAGEEPVADDISGPETSDETIGELGMPVEDQDDDAAAEMDESTITDELFTDSVEDDTLFIYAYALHGNLEPIRVHSDLFTEQEDNGSLPLRPYWVEQGQLMRFDFTDEITFQGTLSRMVLIFNGNLIEDFSQFYLDGTRVRLTRADLADNDQFAEPDSDIFENMPLPVSILDRPRFSP</sequence>
<evidence type="ECO:0000313" key="3">
    <source>
        <dbReference type="EMBL" id="MBP3191055.1"/>
    </source>
</evidence>
<dbReference type="PANTHER" id="PTHR34475:SF1">
    <property type="entry name" value="CYTOSKELETON PROTEIN RODZ"/>
    <property type="match status" value="1"/>
</dbReference>
<name>A0A8J7RI57_9BACT</name>
<feature type="region of interest" description="Disordered" evidence="1">
    <location>
        <begin position="270"/>
        <end position="368"/>
    </location>
</feature>
<feature type="compositionally biased region" description="Basic and acidic residues" evidence="1">
    <location>
        <begin position="98"/>
        <end position="139"/>
    </location>
</feature>
<feature type="compositionally biased region" description="Polar residues" evidence="1">
    <location>
        <begin position="140"/>
        <end position="150"/>
    </location>
</feature>
<comment type="caution">
    <text evidence="3">The sequence shown here is derived from an EMBL/GenBank/DDBJ whole genome shotgun (WGS) entry which is preliminary data.</text>
</comment>
<dbReference type="PANTHER" id="PTHR34475">
    <property type="match status" value="1"/>
</dbReference>
<keyword evidence="2" id="KW-0812">Transmembrane</keyword>
<keyword evidence="2" id="KW-0472">Membrane</keyword>
<feature type="compositionally biased region" description="Low complexity" evidence="1">
    <location>
        <begin position="270"/>
        <end position="282"/>
    </location>
</feature>
<feature type="region of interest" description="Disordered" evidence="1">
    <location>
        <begin position="94"/>
        <end position="220"/>
    </location>
</feature>
<accession>A0A8J7RI57</accession>
<feature type="transmembrane region" description="Helical" evidence="2">
    <location>
        <begin position="237"/>
        <end position="259"/>
    </location>
</feature>
<dbReference type="Gene3D" id="1.10.260.40">
    <property type="entry name" value="lambda repressor-like DNA-binding domains"/>
    <property type="match status" value="1"/>
</dbReference>
<keyword evidence="2" id="KW-1133">Transmembrane helix</keyword>
<evidence type="ECO:0000313" key="4">
    <source>
        <dbReference type="Proteomes" id="UP000673975"/>
    </source>
</evidence>
<reference evidence="3" key="1">
    <citation type="submission" date="2021-02" db="EMBL/GenBank/DDBJ databases">
        <title>Natronogracilivirga saccharolytica gen. nov. sp. nov. a new anaerobic, haloalkiliphilic carbohydrate-fermenting bacterium from soda lake and proposing of Cyclonatronumiaceae fam. nov. in the phylum Balneolaeota.</title>
        <authorList>
            <person name="Zhilina T.N."/>
            <person name="Sorokin D.Y."/>
            <person name="Zavarzina D.G."/>
            <person name="Toshchakov S.V."/>
            <person name="Kublanov I.V."/>
        </authorList>
    </citation>
    <scope>NUCLEOTIDE SEQUENCE</scope>
    <source>
        <strain evidence="3">Z-1702</strain>
    </source>
</reference>
<protein>
    <submittedName>
        <fullName evidence="3">Helix-turn-helix domain-containing protein</fullName>
    </submittedName>
</protein>
<evidence type="ECO:0000256" key="2">
    <source>
        <dbReference type="SAM" id="Phobius"/>
    </source>
</evidence>
<evidence type="ECO:0000256" key="1">
    <source>
        <dbReference type="SAM" id="MobiDB-lite"/>
    </source>
</evidence>
<dbReference type="RefSeq" id="WP_210509294.1">
    <property type="nucleotide sequence ID" value="NZ_JAFIDN010000001.1"/>
</dbReference>
<feature type="compositionally biased region" description="Basic and acidic residues" evidence="1">
    <location>
        <begin position="152"/>
        <end position="162"/>
    </location>
</feature>
<feature type="compositionally biased region" description="Basic and acidic residues" evidence="1">
    <location>
        <begin position="171"/>
        <end position="186"/>
    </location>
</feature>
<gene>
    <name evidence="3" type="ORF">NATSA_00115</name>
</gene>
<feature type="compositionally biased region" description="Low complexity" evidence="1">
    <location>
        <begin position="191"/>
        <end position="206"/>
    </location>
</feature>
<proteinExistence type="predicted"/>
<keyword evidence="4" id="KW-1185">Reference proteome</keyword>
<dbReference type="GO" id="GO:0003677">
    <property type="term" value="F:DNA binding"/>
    <property type="evidence" value="ECO:0007669"/>
    <property type="project" value="InterPro"/>
</dbReference>